<organism evidence="7 8">
    <name type="scientific">Mycena indigotica</name>
    <dbReference type="NCBI Taxonomy" id="2126181"/>
    <lineage>
        <taxon>Eukaryota</taxon>
        <taxon>Fungi</taxon>
        <taxon>Dikarya</taxon>
        <taxon>Basidiomycota</taxon>
        <taxon>Agaricomycotina</taxon>
        <taxon>Agaricomycetes</taxon>
        <taxon>Agaricomycetidae</taxon>
        <taxon>Agaricales</taxon>
        <taxon>Marasmiineae</taxon>
        <taxon>Mycenaceae</taxon>
        <taxon>Mycena</taxon>
    </lineage>
</organism>
<feature type="compositionally biased region" description="Low complexity" evidence="4">
    <location>
        <begin position="220"/>
        <end position="230"/>
    </location>
</feature>
<proteinExistence type="predicted"/>
<dbReference type="InterPro" id="IPR035965">
    <property type="entry name" value="PAS-like_dom_sf"/>
</dbReference>
<dbReference type="CDD" id="cd00130">
    <property type="entry name" value="PAS"/>
    <property type="match status" value="1"/>
</dbReference>
<feature type="compositionally biased region" description="Polar residues" evidence="4">
    <location>
        <begin position="68"/>
        <end position="77"/>
    </location>
</feature>
<dbReference type="Gene3D" id="3.30.450.20">
    <property type="entry name" value="PAS domain"/>
    <property type="match status" value="1"/>
</dbReference>
<evidence type="ECO:0000256" key="4">
    <source>
        <dbReference type="SAM" id="MobiDB-lite"/>
    </source>
</evidence>
<dbReference type="InterPro" id="IPR044926">
    <property type="entry name" value="RGS_subdomain_2"/>
</dbReference>
<dbReference type="SUPFAM" id="SSF55785">
    <property type="entry name" value="PYP-like sensor domain (PAS domain)"/>
    <property type="match status" value="1"/>
</dbReference>
<keyword evidence="1" id="KW-0285">Flavoprotein</keyword>
<evidence type="ECO:0000259" key="6">
    <source>
        <dbReference type="PROSITE" id="PS50132"/>
    </source>
</evidence>
<feature type="domain" description="PAC" evidence="5">
    <location>
        <begin position="607"/>
        <end position="660"/>
    </location>
</feature>
<gene>
    <name evidence="7" type="ORF">MIND_00820900</name>
</gene>
<dbReference type="InterPro" id="IPR000700">
    <property type="entry name" value="PAS-assoc_C"/>
</dbReference>
<evidence type="ECO:0000259" key="5">
    <source>
        <dbReference type="PROSITE" id="PS50113"/>
    </source>
</evidence>
<dbReference type="FunFam" id="3.30.450.20:FF:000196">
    <property type="entry name" value="Predicted protein"/>
    <property type="match status" value="1"/>
</dbReference>
<evidence type="ECO:0000256" key="3">
    <source>
        <dbReference type="ARBA" id="ARBA00022991"/>
    </source>
</evidence>
<dbReference type="Pfam" id="PF00615">
    <property type="entry name" value="RGS"/>
    <property type="match status" value="1"/>
</dbReference>
<comment type="caution">
    <text evidence="7">The sequence shown here is derived from an EMBL/GenBank/DDBJ whole genome shotgun (WGS) entry which is preliminary data.</text>
</comment>
<dbReference type="InterPro" id="IPR000014">
    <property type="entry name" value="PAS"/>
</dbReference>
<accession>A0A8H6W496</accession>
<dbReference type="PANTHER" id="PTHR47429:SF2">
    <property type="entry name" value="PROTEIN TWIN LOV 1"/>
    <property type="match status" value="1"/>
</dbReference>
<feature type="compositionally biased region" description="Polar residues" evidence="4">
    <location>
        <begin position="179"/>
        <end position="189"/>
    </location>
</feature>
<reference evidence="7" key="1">
    <citation type="submission" date="2020-05" db="EMBL/GenBank/DDBJ databases">
        <title>Mycena genomes resolve the evolution of fungal bioluminescence.</title>
        <authorList>
            <person name="Tsai I.J."/>
        </authorList>
    </citation>
    <scope>NUCLEOTIDE SEQUENCE</scope>
    <source>
        <strain evidence="7">171206Taipei</strain>
    </source>
</reference>
<evidence type="ECO:0000256" key="1">
    <source>
        <dbReference type="ARBA" id="ARBA00022630"/>
    </source>
</evidence>
<dbReference type="Pfam" id="PF13426">
    <property type="entry name" value="PAS_9"/>
    <property type="match status" value="2"/>
</dbReference>
<evidence type="ECO:0000313" key="7">
    <source>
        <dbReference type="EMBL" id="KAF7298734.1"/>
    </source>
</evidence>
<sequence>MGHDPSADDSDALILPLSPVSMSDPSELAMSSSETLSSDPSRKLLIQVPVKSDYITPPPSADIHVPSRRQSLLTSPMVSKRASAPVHSWSARNFGKEKDPADSNGPISPLIPPPSSPAPTAPLPAVPESPMTVVQQEPTPPSSSRSDSAEDVVQKGEQGNSDDRPPISSSSSAIYLPSLTKSHTVSATSVALPAKPSSSTPSTSLAPPSAYKQRQRRKSAPQQPAAKSPPLRVRNSPSYVSLIDFESSEDEDDVNTYDGSLKQESDELSSQEAQEKLVPDADLAQWAPEPAFVPVHIPISAVASEYARNLSNHSQSSRRGPQSPPRSYPASHRSHSSIRSSDREGSLAGMTRRTNSSGSGLVSNRSAPSLPPAIKHHALLGLSALPNELVQKDVDYTLRAMMSPTAFARMLMEPLARHRFREFLIRDGGDGAKELDLWTDTRYLGHAMEDLRNVGQVFRDMYISSTSNNDLLLPPETKRELRAVLQQVLAADAGLGRTQSQLLESMYNDGFQRFIKHQIIQEAHVALGRANLNLAGAQAGEGLGDTFVLTNPRLPDHPIVLVSDGFVAITGYPRSQIIGRNCRFLQGPGTPPASVQRIRDGLNSGKGCTELLLNYRRDGEPFYCLLCIIPVRDASGAIVYFIGGQTNVTGLLATEKGLGLGLGGVSSTDASKPLPPVDMSPAMAALCNPSDQAPEPTVPAISGAAGAVLGGSLDKGPRIGSGFLKGLFGKQGASGTRLEGVSSSKQVIAGAEATLNGPGESKFQDQYAIFQHTYSKIMIFKLKKREITFVSPQMLAFLGLPTRNQREELASPLIRSDMATLITGGEDRNETRKLREELKDAVRRGVPCSMSCGVTIPGKSILARNENRARFGMMHMTPIKDGDNVAVAFVVIFG</sequence>
<dbReference type="PROSITE" id="PS50113">
    <property type="entry name" value="PAC"/>
    <property type="match status" value="1"/>
</dbReference>
<dbReference type="EMBL" id="JACAZF010000007">
    <property type="protein sequence ID" value="KAF7298734.1"/>
    <property type="molecule type" value="Genomic_DNA"/>
</dbReference>
<dbReference type="RefSeq" id="XP_037218122.1">
    <property type="nucleotide sequence ID" value="XM_037364880.1"/>
</dbReference>
<dbReference type="OrthoDB" id="447251at2759"/>
<feature type="compositionally biased region" description="Pro residues" evidence="4">
    <location>
        <begin position="109"/>
        <end position="127"/>
    </location>
</feature>
<keyword evidence="3" id="KW-0157">Chromophore</keyword>
<keyword evidence="8" id="KW-1185">Reference proteome</keyword>
<name>A0A8H6W496_9AGAR</name>
<feature type="compositionally biased region" description="Polar residues" evidence="4">
    <location>
        <begin position="352"/>
        <end position="367"/>
    </location>
</feature>
<feature type="domain" description="RGS" evidence="6">
    <location>
        <begin position="406"/>
        <end position="516"/>
    </location>
</feature>
<dbReference type="PANTHER" id="PTHR47429">
    <property type="entry name" value="PROTEIN TWIN LOV 1"/>
    <property type="match status" value="1"/>
</dbReference>
<dbReference type="AlphaFoldDB" id="A0A8H6W496"/>
<dbReference type="InterPro" id="IPR016137">
    <property type="entry name" value="RGS"/>
</dbReference>
<dbReference type="Proteomes" id="UP000636479">
    <property type="component" value="Unassembled WGS sequence"/>
</dbReference>
<dbReference type="GO" id="GO:0005634">
    <property type="term" value="C:nucleus"/>
    <property type="evidence" value="ECO:0007669"/>
    <property type="project" value="TreeGrafter"/>
</dbReference>
<feature type="compositionally biased region" description="Low complexity" evidence="4">
    <location>
        <begin position="191"/>
        <end position="210"/>
    </location>
</feature>
<evidence type="ECO:0000313" key="8">
    <source>
        <dbReference type="Proteomes" id="UP000636479"/>
    </source>
</evidence>
<feature type="compositionally biased region" description="Polar residues" evidence="4">
    <location>
        <begin position="132"/>
        <end position="146"/>
    </location>
</feature>
<evidence type="ECO:0000256" key="2">
    <source>
        <dbReference type="ARBA" id="ARBA00022643"/>
    </source>
</evidence>
<dbReference type="NCBIfam" id="TIGR00229">
    <property type="entry name" value="sensory_box"/>
    <property type="match status" value="1"/>
</dbReference>
<dbReference type="Gene3D" id="1.10.167.10">
    <property type="entry name" value="Regulator of G-protein Signalling 4, domain 2"/>
    <property type="match status" value="1"/>
</dbReference>
<feature type="region of interest" description="Disordered" evidence="4">
    <location>
        <begin position="308"/>
        <end position="368"/>
    </location>
</feature>
<dbReference type="PROSITE" id="PS50132">
    <property type="entry name" value="RGS"/>
    <property type="match status" value="1"/>
</dbReference>
<feature type="region of interest" description="Disordered" evidence="4">
    <location>
        <begin position="1"/>
        <end position="277"/>
    </location>
</feature>
<protein>
    <recommendedName>
        <fullName evidence="9">LOV domain-containing protein</fullName>
    </recommendedName>
</protein>
<dbReference type="InterPro" id="IPR001610">
    <property type="entry name" value="PAC"/>
</dbReference>
<dbReference type="SMART" id="SM00086">
    <property type="entry name" value="PAC"/>
    <property type="match status" value="1"/>
</dbReference>
<keyword evidence="2" id="KW-0288">FMN</keyword>
<dbReference type="GeneID" id="59347396"/>
<evidence type="ECO:0008006" key="9">
    <source>
        <dbReference type="Google" id="ProtNLM"/>
    </source>
</evidence>
<feature type="compositionally biased region" description="Acidic residues" evidence="4">
    <location>
        <begin position="246"/>
        <end position="255"/>
    </location>
</feature>
<feature type="compositionally biased region" description="Polar residues" evidence="4">
    <location>
        <begin position="20"/>
        <end position="39"/>
    </location>
</feature>